<dbReference type="SUPFAM" id="SSF52172">
    <property type="entry name" value="CheY-like"/>
    <property type="match status" value="1"/>
</dbReference>
<dbReference type="InterPro" id="IPR001789">
    <property type="entry name" value="Sig_transdc_resp-reg_receiver"/>
</dbReference>
<reference evidence="3 4" key="1">
    <citation type="submission" date="2021-03" db="EMBL/GenBank/DDBJ databases">
        <title>The complete genome sequence of Acetobacter suratthaniensis TBRC 1719.</title>
        <authorList>
            <person name="Charoenyingcharoen P."/>
            <person name="Yukphan P."/>
        </authorList>
    </citation>
    <scope>NUCLEOTIDE SEQUENCE [LARGE SCALE GENOMIC DNA]</scope>
    <source>
        <strain evidence="3 4">TBRC 1719</strain>
    </source>
</reference>
<keyword evidence="1" id="KW-0597">Phosphoprotein</keyword>
<protein>
    <recommendedName>
        <fullName evidence="2">Response regulatory domain-containing protein</fullName>
    </recommendedName>
</protein>
<keyword evidence="4" id="KW-1185">Reference proteome</keyword>
<name>A0ABS3LN84_9PROT</name>
<proteinExistence type="predicted"/>
<dbReference type="Proteomes" id="UP000664399">
    <property type="component" value="Unassembled WGS sequence"/>
</dbReference>
<dbReference type="EMBL" id="JAFVMG010000010">
    <property type="protein sequence ID" value="MBO1328842.1"/>
    <property type="molecule type" value="Genomic_DNA"/>
</dbReference>
<sequence>MIMIVEDEFLVALDLEGIVLNCGMNLYGSYDTVKDAIEAATSRLPSCAILDVRLADGDVFPLADHLKIKKIPIIFHSAHANTAELLRLYPDAKICQKPTSHTELSSALLEATQPSTC</sequence>
<feature type="modified residue" description="4-aspartylphosphate" evidence="1">
    <location>
        <position position="51"/>
    </location>
</feature>
<evidence type="ECO:0000313" key="4">
    <source>
        <dbReference type="Proteomes" id="UP000664399"/>
    </source>
</evidence>
<evidence type="ECO:0000313" key="3">
    <source>
        <dbReference type="EMBL" id="MBO1328842.1"/>
    </source>
</evidence>
<evidence type="ECO:0000256" key="1">
    <source>
        <dbReference type="PROSITE-ProRule" id="PRU00169"/>
    </source>
</evidence>
<dbReference type="RefSeq" id="WP_207854711.1">
    <property type="nucleotide sequence ID" value="NZ_JAFVMG010000010.1"/>
</dbReference>
<dbReference type="InterPro" id="IPR011006">
    <property type="entry name" value="CheY-like_superfamily"/>
</dbReference>
<feature type="domain" description="Response regulatory" evidence="2">
    <location>
        <begin position="1"/>
        <end position="112"/>
    </location>
</feature>
<dbReference type="SMART" id="SM00448">
    <property type="entry name" value="REC"/>
    <property type="match status" value="1"/>
</dbReference>
<accession>A0ABS3LN84</accession>
<dbReference type="PROSITE" id="PS50110">
    <property type="entry name" value="RESPONSE_REGULATORY"/>
    <property type="match status" value="1"/>
</dbReference>
<comment type="caution">
    <text evidence="3">The sequence shown here is derived from an EMBL/GenBank/DDBJ whole genome shotgun (WGS) entry which is preliminary data.</text>
</comment>
<evidence type="ECO:0000259" key="2">
    <source>
        <dbReference type="PROSITE" id="PS50110"/>
    </source>
</evidence>
<organism evidence="3 4">
    <name type="scientific">Acetobacter suratthaniensis</name>
    <dbReference type="NCBI Taxonomy" id="1502841"/>
    <lineage>
        <taxon>Bacteria</taxon>
        <taxon>Pseudomonadati</taxon>
        <taxon>Pseudomonadota</taxon>
        <taxon>Alphaproteobacteria</taxon>
        <taxon>Acetobacterales</taxon>
        <taxon>Acetobacteraceae</taxon>
        <taxon>Acetobacter</taxon>
    </lineage>
</organism>
<gene>
    <name evidence="3" type="ORF">J2D75_10195</name>
</gene>
<dbReference type="Gene3D" id="3.40.50.2300">
    <property type="match status" value="1"/>
</dbReference>